<proteinExistence type="predicted"/>
<evidence type="ECO:0000313" key="2">
    <source>
        <dbReference type="EMBL" id="KAK3941265.1"/>
    </source>
</evidence>
<organism evidence="2 3">
    <name type="scientific">Diplogelasinospora grovesii</name>
    <dbReference type="NCBI Taxonomy" id="303347"/>
    <lineage>
        <taxon>Eukaryota</taxon>
        <taxon>Fungi</taxon>
        <taxon>Dikarya</taxon>
        <taxon>Ascomycota</taxon>
        <taxon>Pezizomycotina</taxon>
        <taxon>Sordariomycetes</taxon>
        <taxon>Sordariomycetidae</taxon>
        <taxon>Sordariales</taxon>
        <taxon>Diplogelasinosporaceae</taxon>
        <taxon>Diplogelasinospora</taxon>
    </lineage>
</organism>
<accession>A0AAN6N9G1</accession>
<keyword evidence="3" id="KW-1185">Reference proteome</keyword>
<dbReference type="PANTHER" id="PTHR28054">
    <property type="entry name" value="RNA POLYMERASE I-SPECIFIC TRANSCRIPTION INITIATION FACTOR RRN10"/>
    <property type="match status" value="1"/>
</dbReference>
<feature type="region of interest" description="Disordered" evidence="1">
    <location>
        <begin position="23"/>
        <end position="52"/>
    </location>
</feature>
<feature type="region of interest" description="Disordered" evidence="1">
    <location>
        <begin position="163"/>
        <end position="218"/>
    </location>
</feature>
<dbReference type="GO" id="GO:0006360">
    <property type="term" value="P:transcription by RNA polymerase I"/>
    <property type="evidence" value="ECO:0007669"/>
    <property type="project" value="InterPro"/>
</dbReference>
<feature type="compositionally biased region" description="Basic and acidic residues" evidence="1">
    <location>
        <begin position="23"/>
        <end position="34"/>
    </location>
</feature>
<protein>
    <submittedName>
        <fullName evidence="2">Uncharacterized protein</fullName>
    </submittedName>
</protein>
<evidence type="ECO:0000256" key="1">
    <source>
        <dbReference type="SAM" id="MobiDB-lite"/>
    </source>
</evidence>
<reference evidence="3" key="1">
    <citation type="journal article" date="2023" name="Mol. Phylogenet. Evol.">
        <title>Genome-scale phylogeny and comparative genomics of the fungal order Sordariales.</title>
        <authorList>
            <person name="Hensen N."/>
            <person name="Bonometti L."/>
            <person name="Westerberg I."/>
            <person name="Brannstrom I.O."/>
            <person name="Guillou S."/>
            <person name="Cros-Aarteil S."/>
            <person name="Calhoun S."/>
            <person name="Haridas S."/>
            <person name="Kuo A."/>
            <person name="Mondo S."/>
            <person name="Pangilinan J."/>
            <person name="Riley R."/>
            <person name="LaButti K."/>
            <person name="Andreopoulos B."/>
            <person name="Lipzen A."/>
            <person name="Chen C."/>
            <person name="Yan M."/>
            <person name="Daum C."/>
            <person name="Ng V."/>
            <person name="Clum A."/>
            <person name="Steindorff A."/>
            <person name="Ohm R.A."/>
            <person name="Martin F."/>
            <person name="Silar P."/>
            <person name="Natvig D.O."/>
            <person name="Lalanne C."/>
            <person name="Gautier V."/>
            <person name="Ament-Velasquez S.L."/>
            <person name="Kruys A."/>
            <person name="Hutchinson M.I."/>
            <person name="Powell A.J."/>
            <person name="Barry K."/>
            <person name="Miller A.N."/>
            <person name="Grigoriev I.V."/>
            <person name="Debuchy R."/>
            <person name="Gladieux P."/>
            <person name="Hiltunen Thoren M."/>
            <person name="Johannesson H."/>
        </authorList>
    </citation>
    <scope>NUCLEOTIDE SEQUENCE [LARGE SCALE GENOMIC DNA]</scope>
    <source>
        <strain evidence="3">CBS 340.73</strain>
    </source>
</reference>
<gene>
    <name evidence="2" type="ORF">QBC46DRAFT_383258</name>
</gene>
<sequence>MSYIFSPARNHLLKSIPGRATLNDRLRDSRDGRTRRQSSKIAGHHSTKDARLPPEDVLFRRKNAPVRYAEKDFYFANQDLPASTRLPDSDLLKSIHGYASRFYEALAQRHPSECIVGSRTVDERSLDETALLAFGILLEEAGREALGKKGDLAFTEGLKDTDEAMIGKETDTKTDNTSGMPREFTAGLQDDDAKRRRKRRRVERGEESDMSTRNASPT</sequence>
<dbReference type="EMBL" id="MU853785">
    <property type="protein sequence ID" value="KAK3941265.1"/>
    <property type="molecule type" value="Genomic_DNA"/>
</dbReference>
<comment type="caution">
    <text evidence="2">The sequence shown here is derived from an EMBL/GenBank/DDBJ whole genome shotgun (WGS) entry which is preliminary data.</text>
</comment>
<evidence type="ECO:0000313" key="3">
    <source>
        <dbReference type="Proteomes" id="UP001303473"/>
    </source>
</evidence>
<dbReference type="AlphaFoldDB" id="A0AAN6N9G1"/>
<name>A0AAN6N9G1_9PEZI</name>
<feature type="compositionally biased region" description="Basic residues" evidence="1">
    <location>
        <begin position="35"/>
        <end position="45"/>
    </location>
</feature>
<feature type="compositionally biased region" description="Basic and acidic residues" evidence="1">
    <location>
        <begin position="163"/>
        <end position="174"/>
    </location>
</feature>
<dbReference type="Proteomes" id="UP001303473">
    <property type="component" value="Unassembled WGS sequence"/>
</dbReference>
<dbReference type="PANTHER" id="PTHR28054:SF1">
    <property type="entry name" value="RNA POLYMERASE I-SPECIFIC TRANSCRIPTION INITIATION FACTOR RRN10"/>
    <property type="match status" value="1"/>
</dbReference>
<dbReference type="InterPro" id="IPR022793">
    <property type="entry name" value="Rrn10"/>
</dbReference>